<dbReference type="AlphaFoldDB" id="A0A9Q5I328"/>
<evidence type="ECO:0008006" key="3">
    <source>
        <dbReference type="Google" id="ProtNLM"/>
    </source>
</evidence>
<comment type="caution">
    <text evidence="1">The sequence shown here is derived from an EMBL/GenBank/DDBJ whole genome shotgun (WGS) entry which is preliminary data.</text>
</comment>
<organism evidence="1 2">
    <name type="scientific">Sanghuangporus baumii</name>
    <name type="common">Phellinus baumii</name>
    <dbReference type="NCBI Taxonomy" id="108892"/>
    <lineage>
        <taxon>Eukaryota</taxon>
        <taxon>Fungi</taxon>
        <taxon>Dikarya</taxon>
        <taxon>Basidiomycota</taxon>
        <taxon>Agaricomycotina</taxon>
        <taxon>Agaricomycetes</taxon>
        <taxon>Hymenochaetales</taxon>
        <taxon>Hymenochaetaceae</taxon>
        <taxon>Sanghuangporus</taxon>
    </lineage>
</organism>
<dbReference type="Proteomes" id="UP000757232">
    <property type="component" value="Unassembled WGS sequence"/>
</dbReference>
<dbReference type="OrthoDB" id="3256367at2759"/>
<gene>
    <name evidence="1" type="ORF">A7U60_g1976</name>
</gene>
<keyword evidence="2" id="KW-1185">Reference proteome</keyword>
<sequence length="135" mass="15615">MDILPIELIALIVEYACFDDLGKTARQLDLVSTTFRVIGEPMELRAIAVSGLEHLQCIISKVERLRHVSRDRYRRKRVSAKYGTKHLFIRELTKEHALAVDTESEQSIDRNLSSVSPTLDIHKLEQVYRSQTFEF</sequence>
<reference evidence="1" key="1">
    <citation type="submission" date="2016-06" db="EMBL/GenBank/DDBJ databases">
        <title>Draft Genome sequence of the fungus Inonotus baumii.</title>
        <authorList>
            <person name="Zhu H."/>
            <person name="Lin W."/>
        </authorList>
    </citation>
    <scope>NUCLEOTIDE SEQUENCE</scope>
    <source>
        <strain evidence="1">821</strain>
    </source>
</reference>
<proteinExistence type="predicted"/>
<accession>A0A9Q5I328</accession>
<dbReference type="EMBL" id="LNZH02000117">
    <property type="protein sequence ID" value="OCB90791.1"/>
    <property type="molecule type" value="Genomic_DNA"/>
</dbReference>
<name>A0A9Q5I328_SANBA</name>
<evidence type="ECO:0000313" key="2">
    <source>
        <dbReference type="Proteomes" id="UP000757232"/>
    </source>
</evidence>
<evidence type="ECO:0000313" key="1">
    <source>
        <dbReference type="EMBL" id="OCB90791.1"/>
    </source>
</evidence>
<protein>
    <recommendedName>
        <fullName evidence="3">F-box domain-containing protein</fullName>
    </recommendedName>
</protein>